<feature type="transmembrane region" description="Helical" evidence="1">
    <location>
        <begin position="26"/>
        <end position="52"/>
    </location>
</feature>
<dbReference type="SUPFAM" id="SSF69572">
    <property type="entry name" value="Activating enzymes of the ubiquitin-like proteins"/>
    <property type="match status" value="1"/>
</dbReference>
<keyword evidence="3" id="KW-0934">Plastid</keyword>
<name>A0A7G5VUG2_9RHOD</name>
<organism evidence="3">
    <name type="scientific">Cyanidiococcus yangmingshanensis</name>
    <dbReference type="NCBI Taxonomy" id="2690220"/>
    <lineage>
        <taxon>Eukaryota</taxon>
        <taxon>Rhodophyta</taxon>
        <taxon>Bangiophyceae</taxon>
        <taxon>Cyanidiales</taxon>
        <taxon>Cyanidiaceae</taxon>
        <taxon>Cyanidiococcus</taxon>
    </lineage>
</organism>
<keyword evidence="1" id="KW-0472">Membrane</keyword>
<dbReference type="GO" id="GO:0032447">
    <property type="term" value="P:protein urmylation"/>
    <property type="evidence" value="ECO:0007669"/>
    <property type="project" value="TreeGrafter"/>
</dbReference>
<dbReference type="InterPro" id="IPR000594">
    <property type="entry name" value="ThiF_NAD_FAD-bd"/>
</dbReference>
<dbReference type="GO" id="GO:0016779">
    <property type="term" value="F:nucleotidyltransferase activity"/>
    <property type="evidence" value="ECO:0007669"/>
    <property type="project" value="TreeGrafter"/>
</dbReference>
<dbReference type="CDD" id="cd00757">
    <property type="entry name" value="ThiF_MoeB_HesA_family"/>
    <property type="match status" value="1"/>
</dbReference>
<gene>
    <name evidence="3" type="primary">moeB</name>
</gene>
<dbReference type="AlphaFoldDB" id="A0A7G5VUG2"/>
<keyword evidence="3" id="KW-0150">Chloroplast</keyword>
<dbReference type="EMBL" id="MN431657">
    <property type="protein sequence ID" value="QMX77329.1"/>
    <property type="molecule type" value="Genomic_DNA"/>
</dbReference>
<dbReference type="PANTHER" id="PTHR10953:SF102">
    <property type="entry name" value="ADENYLYLTRANSFERASE AND SULFURTRANSFERASE MOCS3"/>
    <property type="match status" value="1"/>
</dbReference>
<keyword evidence="1" id="KW-0812">Transmembrane</keyword>
<dbReference type="InterPro" id="IPR035985">
    <property type="entry name" value="Ubiquitin-activating_enz"/>
</dbReference>
<dbReference type="Pfam" id="PF00899">
    <property type="entry name" value="ThiF"/>
    <property type="match status" value="1"/>
</dbReference>
<dbReference type="InterPro" id="IPR045886">
    <property type="entry name" value="ThiF/MoeB/HesA"/>
</dbReference>
<dbReference type="GO" id="GO:0042292">
    <property type="term" value="F:URM1 activating enzyme activity"/>
    <property type="evidence" value="ECO:0007669"/>
    <property type="project" value="TreeGrafter"/>
</dbReference>
<evidence type="ECO:0000256" key="1">
    <source>
        <dbReference type="SAM" id="Phobius"/>
    </source>
</evidence>
<keyword evidence="1" id="KW-1133">Transmembrane helix</keyword>
<dbReference type="GO" id="GO:0002143">
    <property type="term" value="P:tRNA wobble position uridine thiolation"/>
    <property type="evidence" value="ECO:0007669"/>
    <property type="project" value="TreeGrafter"/>
</dbReference>
<dbReference type="RefSeq" id="YP_009968228.1">
    <property type="nucleotide sequence ID" value="NC_051883.1"/>
</dbReference>
<proteinExistence type="predicted"/>
<dbReference type="GO" id="GO:0004792">
    <property type="term" value="F:thiosulfate-cyanide sulfurtransferase activity"/>
    <property type="evidence" value="ECO:0007669"/>
    <property type="project" value="TreeGrafter"/>
</dbReference>
<dbReference type="GO" id="GO:0005737">
    <property type="term" value="C:cytoplasm"/>
    <property type="evidence" value="ECO:0007669"/>
    <property type="project" value="TreeGrafter"/>
</dbReference>
<sequence length="231" mass="26099">MHRYTRQVILAQMGKRAQVRLENARVLCVGLGGLGCAVSLALCSVGVGHLALVDGDEVEISNLPRQILHQERFVGCSKTLSALYQLHQHNHQTAIELYNFRLKDYACALEMAYDYDIVIDATDNTESKQLLQQVCGVLCKPLILASVWQWNGMFGVCHYRGNKCSDINEMDECVGVIGILPPLIGYFQALETVKMLLGVSSPVKYMFVNSLHMRWLKERERFELSENEKFS</sequence>
<dbReference type="PANTHER" id="PTHR10953">
    <property type="entry name" value="UBIQUITIN-ACTIVATING ENZYME E1"/>
    <property type="match status" value="1"/>
</dbReference>
<evidence type="ECO:0000313" key="3">
    <source>
        <dbReference type="EMBL" id="QMX77329.1"/>
    </source>
</evidence>
<dbReference type="GeneID" id="60450224"/>
<reference evidence="3" key="1">
    <citation type="submission" date="2019-09" db="EMBL/GenBank/DDBJ databases">
        <authorList>
            <person name="Liu S.-L."/>
            <person name="Chiang Y.-R."/>
            <person name="Fu H.-Y."/>
        </authorList>
    </citation>
    <scope>NUCLEOTIDE SEQUENCE</scope>
    <source>
        <strain evidence="3">THAL066</strain>
    </source>
</reference>
<protein>
    <submittedName>
        <fullName evidence="3">Molybdopterin biosynthesis MoeB protein</fullName>
    </submittedName>
</protein>
<geneLocation type="chloroplast" evidence="3"/>
<feature type="domain" description="THIF-type NAD/FAD binding fold" evidence="2">
    <location>
        <begin position="4"/>
        <end position="219"/>
    </location>
</feature>
<dbReference type="Gene3D" id="3.40.50.720">
    <property type="entry name" value="NAD(P)-binding Rossmann-like Domain"/>
    <property type="match status" value="1"/>
</dbReference>
<accession>A0A7G5VUG2</accession>
<evidence type="ECO:0000259" key="2">
    <source>
        <dbReference type="Pfam" id="PF00899"/>
    </source>
</evidence>